<dbReference type="GO" id="GO:0016020">
    <property type="term" value="C:membrane"/>
    <property type="evidence" value="ECO:0007669"/>
    <property type="project" value="UniProtKB-UniRule"/>
</dbReference>
<keyword evidence="3" id="KW-0812">Transmembrane</keyword>
<keyword evidence="5" id="KW-0969">Cilium</keyword>
<evidence type="ECO:0000313" key="5">
    <source>
        <dbReference type="EMBL" id="ATX78566.1"/>
    </source>
</evidence>
<dbReference type="KEGG" id="maes:Ga0123461_0113"/>
<keyword evidence="1 3" id="KW-0472">Membrane</keyword>
<feature type="transmembrane region" description="Helical" evidence="3">
    <location>
        <begin position="20"/>
        <end position="42"/>
    </location>
</feature>
<dbReference type="OrthoDB" id="5292518at2"/>
<dbReference type="EMBL" id="CP018799">
    <property type="protein sequence ID" value="ATX78566.1"/>
    <property type="molecule type" value="Genomic_DNA"/>
</dbReference>
<dbReference type="InterPro" id="IPR006665">
    <property type="entry name" value="OmpA-like"/>
</dbReference>
<evidence type="ECO:0000259" key="4">
    <source>
        <dbReference type="PROSITE" id="PS51123"/>
    </source>
</evidence>
<keyword evidence="5" id="KW-0282">Flagellum</keyword>
<dbReference type="Proteomes" id="UP000231701">
    <property type="component" value="Chromosome"/>
</dbReference>
<feature type="region of interest" description="Disordered" evidence="2">
    <location>
        <begin position="237"/>
        <end position="259"/>
    </location>
</feature>
<evidence type="ECO:0000256" key="3">
    <source>
        <dbReference type="SAM" id="Phobius"/>
    </source>
</evidence>
<evidence type="ECO:0000256" key="2">
    <source>
        <dbReference type="SAM" id="MobiDB-lite"/>
    </source>
</evidence>
<dbReference type="RefSeq" id="WP_100276562.1">
    <property type="nucleotide sequence ID" value="NZ_CP018799.1"/>
</dbReference>
<dbReference type="PANTHER" id="PTHR30329">
    <property type="entry name" value="STATOR ELEMENT OF FLAGELLAR MOTOR COMPLEX"/>
    <property type="match status" value="1"/>
</dbReference>
<dbReference type="PANTHER" id="PTHR30329:SF21">
    <property type="entry name" value="LIPOPROTEIN YIAD-RELATED"/>
    <property type="match status" value="1"/>
</dbReference>
<evidence type="ECO:0000256" key="1">
    <source>
        <dbReference type="PROSITE-ProRule" id="PRU00473"/>
    </source>
</evidence>
<dbReference type="Pfam" id="PF00691">
    <property type="entry name" value="OmpA"/>
    <property type="match status" value="1"/>
</dbReference>
<feature type="domain" description="OmpA-like" evidence="4">
    <location>
        <begin position="113"/>
        <end position="234"/>
    </location>
</feature>
<accession>A0A2K8L2U7</accession>
<keyword evidence="6" id="KW-1185">Reference proteome</keyword>
<dbReference type="AlphaFoldDB" id="A0A2K8L2U7"/>
<dbReference type="CDD" id="cd07185">
    <property type="entry name" value="OmpA_C-like"/>
    <property type="match status" value="1"/>
</dbReference>
<dbReference type="InterPro" id="IPR036737">
    <property type="entry name" value="OmpA-like_sf"/>
</dbReference>
<evidence type="ECO:0000313" key="6">
    <source>
        <dbReference type="Proteomes" id="UP000231701"/>
    </source>
</evidence>
<keyword evidence="3" id="KW-1133">Transmembrane helix</keyword>
<keyword evidence="5" id="KW-0966">Cell projection</keyword>
<name>A0A2K8L2U7_MARES</name>
<proteinExistence type="predicted"/>
<dbReference type="Gene3D" id="3.30.1330.60">
    <property type="entry name" value="OmpA-like domain"/>
    <property type="match status" value="1"/>
</dbReference>
<dbReference type="SUPFAM" id="SSF103088">
    <property type="entry name" value="OmpA-like"/>
    <property type="match status" value="1"/>
</dbReference>
<dbReference type="PROSITE" id="PS51123">
    <property type="entry name" value="OMPA_2"/>
    <property type="match status" value="1"/>
</dbReference>
<sequence length="259" mass="28080">MAARKSKKVNEDPKSNFDMLFLQLMMIMMAFFILLSALSVIVDEKRLKALNSIAGAFNLLPAGANLSQSHDASMPSKELGAANTATKRTAKKLTNVAKLLGVGSAVHVLPLDKSTVRVRMQEQILFKPGQVALNASIRTFIASIAEILIQPEIQDITIEGHTDRTPMRGKGAMGNWELSAARGMQVFHELAKYNLSKSKMFVAGMGDTQPLSASETGGNEALNRRVELIIRFRPTTTQESQLTTIDSNTPAVAAPARGD</sequence>
<gene>
    <name evidence="5" type="ORF">Ga0123461_0113</name>
</gene>
<organism evidence="5 6">
    <name type="scientific">Mariprofundus aestuarium</name>
    <dbReference type="NCBI Taxonomy" id="1921086"/>
    <lineage>
        <taxon>Bacteria</taxon>
        <taxon>Pseudomonadati</taxon>
        <taxon>Pseudomonadota</taxon>
        <taxon>Candidatius Mariprofundia</taxon>
        <taxon>Mariprofundales</taxon>
        <taxon>Mariprofundaceae</taxon>
        <taxon>Mariprofundus</taxon>
    </lineage>
</organism>
<reference evidence="5 6" key="1">
    <citation type="submission" date="2016-12" db="EMBL/GenBank/DDBJ databases">
        <title>Isolation and genomic insights into novel planktonic Zetaproteobacteria from stratified waters of the Chesapeake Bay.</title>
        <authorList>
            <person name="McAllister S.M."/>
            <person name="Kato S."/>
            <person name="Chan C.S."/>
            <person name="Chiu B.K."/>
            <person name="Field E.K."/>
        </authorList>
    </citation>
    <scope>NUCLEOTIDE SEQUENCE [LARGE SCALE GENOMIC DNA]</scope>
    <source>
        <strain evidence="5 6">CP-5</strain>
    </source>
</reference>
<dbReference type="InterPro" id="IPR050330">
    <property type="entry name" value="Bact_OuterMem_StrucFunc"/>
</dbReference>
<protein>
    <submittedName>
        <fullName evidence="5">Flagellar motor protein MotB</fullName>
    </submittedName>
</protein>
<feature type="compositionally biased region" description="Polar residues" evidence="2">
    <location>
        <begin position="237"/>
        <end position="250"/>
    </location>
</feature>